<organism evidence="1 2">
    <name type="scientific">Dufourea novaeangliae</name>
    <name type="common">Sweat bee</name>
    <dbReference type="NCBI Taxonomy" id="178035"/>
    <lineage>
        <taxon>Eukaryota</taxon>
        <taxon>Metazoa</taxon>
        <taxon>Ecdysozoa</taxon>
        <taxon>Arthropoda</taxon>
        <taxon>Hexapoda</taxon>
        <taxon>Insecta</taxon>
        <taxon>Pterygota</taxon>
        <taxon>Neoptera</taxon>
        <taxon>Endopterygota</taxon>
        <taxon>Hymenoptera</taxon>
        <taxon>Apocrita</taxon>
        <taxon>Aculeata</taxon>
        <taxon>Apoidea</taxon>
        <taxon>Anthophila</taxon>
        <taxon>Halictidae</taxon>
        <taxon>Rophitinae</taxon>
        <taxon>Dufourea</taxon>
    </lineage>
</organism>
<evidence type="ECO:0008006" key="3">
    <source>
        <dbReference type="Google" id="ProtNLM"/>
    </source>
</evidence>
<dbReference type="OMA" id="YDEPTCR"/>
<dbReference type="PANTHER" id="PTHR20905">
    <property type="entry name" value="N-ACETYLTRANSFERASE-RELATED"/>
    <property type="match status" value="1"/>
</dbReference>
<evidence type="ECO:0000313" key="1">
    <source>
        <dbReference type="EMBL" id="KZC08772.1"/>
    </source>
</evidence>
<dbReference type="STRING" id="178035.A0A154PA93"/>
<evidence type="ECO:0000313" key="2">
    <source>
        <dbReference type="Proteomes" id="UP000076502"/>
    </source>
</evidence>
<dbReference type="EMBL" id="KQ434856">
    <property type="protein sequence ID" value="KZC08772.1"/>
    <property type="molecule type" value="Genomic_DNA"/>
</dbReference>
<accession>A0A154PA93</accession>
<keyword evidence="2" id="KW-1185">Reference proteome</keyword>
<dbReference type="SUPFAM" id="SSF55729">
    <property type="entry name" value="Acyl-CoA N-acyltransferases (Nat)"/>
    <property type="match status" value="1"/>
</dbReference>
<proteinExistence type="predicted"/>
<dbReference type="OrthoDB" id="8113373at2759"/>
<sequence>MSKEDSKAPKVSFPLKPPGQAKVWNVVEVAIKGSDKPPIKFSIQEVPEDRYEDVLDHMCTYFIADEPICQCTNGKDDPEFVLSFRRFWTSMLAQGLTVGAFTEDPNGGKPILAGVNLLGLSFKDDDSNIDEIVTSERAKQIIHVMTKLSKTVCPFEKYGIDTYLTAMGLSVHPSYRGAALGKHILQARESIGREYNISVTVTWFTSPISQTLAERCNFENLVVRDYDDIVDEKGNKIFPGIESKRVRIMGKRLL</sequence>
<protein>
    <recommendedName>
        <fullName evidence="3">N-acetyltransferase domain-containing protein</fullName>
    </recommendedName>
</protein>
<dbReference type="PANTHER" id="PTHR20905:SF32">
    <property type="entry name" value="ARYLALKYLAMINE N-ACETYLTRANSFERASE-LIKE 7, ISOFORM A"/>
    <property type="match status" value="1"/>
</dbReference>
<dbReference type="InterPro" id="IPR016181">
    <property type="entry name" value="Acyl_CoA_acyltransferase"/>
</dbReference>
<dbReference type="AlphaFoldDB" id="A0A154PA93"/>
<gene>
    <name evidence="1" type="ORF">WN55_10795</name>
</gene>
<reference evidence="1 2" key="1">
    <citation type="submission" date="2015-07" db="EMBL/GenBank/DDBJ databases">
        <title>The genome of Dufourea novaeangliae.</title>
        <authorList>
            <person name="Pan H."/>
            <person name="Kapheim K."/>
        </authorList>
    </citation>
    <scope>NUCLEOTIDE SEQUENCE [LARGE SCALE GENOMIC DNA]</scope>
    <source>
        <strain evidence="1">0120121106</strain>
        <tissue evidence="1">Whole body</tissue>
    </source>
</reference>
<dbReference type="Proteomes" id="UP000076502">
    <property type="component" value="Unassembled WGS sequence"/>
</dbReference>
<name>A0A154PA93_DUFNO</name>
<dbReference type="GO" id="GO:0008080">
    <property type="term" value="F:N-acetyltransferase activity"/>
    <property type="evidence" value="ECO:0007669"/>
    <property type="project" value="TreeGrafter"/>
</dbReference>
<dbReference type="Gene3D" id="3.40.630.30">
    <property type="match status" value="1"/>
</dbReference>